<evidence type="ECO:0000259" key="5">
    <source>
        <dbReference type="PROSITE" id="PS50014"/>
    </source>
</evidence>
<protein>
    <recommendedName>
        <fullName evidence="5">Bromo domain-containing protein</fullName>
    </recommendedName>
</protein>
<dbReference type="AlphaFoldDB" id="A0A3L5TUY7"/>
<dbReference type="EMBL" id="KV581672">
    <property type="protein sequence ID" value="OPL33744.1"/>
    <property type="molecule type" value="Genomic_DNA"/>
</dbReference>
<feature type="compositionally biased region" description="Basic and acidic residues" evidence="4">
    <location>
        <begin position="116"/>
        <end position="127"/>
    </location>
</feature>
<feature type="compositionally biased region" description="Acidic residues" evidence="4">
    <location>
        <begin position="351"/>
        <end position="362"/>
    </location>
</feature>
<feature type="domain" description="Bromo" evidence="5">
    <location>
        <begin position="417"/>
        <end position="462"/>
    </location>
</feature>
<feature type="coiled-coil region" evidence="3">
    <location>
        <begin position="6"/>
        <end position="33"/>
    </location>
</feature>
<reference evidence="6 7" key="1">
    <citation type="journal article" date="2016" name="PLoS ONE">
        <title>A First Insight into the Genome of the Filter-Feeder Mussel Mytilus galloprovincialis.</title>
        <authorList>
            <person name="Murgarella M."/>
            <person name="Puiu D."/>
            <person name="Novoa B."/>
            <person name="Figueras A."/>
            <person name="Posada D."/>
            <person name="Canchaya C."/>
        </authorList>
    </citation>
    <scope>NUCLEOTIDE SEQUENCE [LARGE SCALE GENOMIC DNA]</scope>
    <source>
        <tissue evidence="6">Muscle</tissue>
    </source>
</reference>
<feature type="compositionally biased region" description="Basic residues" evidence="4">
    <location>
        <begin position="528"/>
        <end position="538"/>
    </location>
</feature>
<keyword evidence="7" id="KW-1185">Reference proteome</keyword>
<feature type="compositionally biased region" description="Basic and acidic residues" evidence="4">
    <location>
        <begin position="54"/>
        <end position="75"/>
    </location>
</feature>
<evidence type="ECO:0000256" key="1">
    <source>
        <dbReference type="ARBA" id="ARBA00023117"/>
    </source>
</evidence>
<evidence type="ECO:0000313" key="6">
    <source>
        <dbReference type="EMBL" id="OPL33744.1"/>
    </source>
</evidence>
<feature type="compositionally biased region" description="Low complexity" evidence="4">
    <location>
        <begin position="134"/>
        <end position="146"/>
    </location>
</feature>
<accession>A0A3L5TUY7</accession>
<gene>
    <name evidence="6" type="ORF">AM593_00109</name>
</gene>
<feature type="compositionally biased region" description="Basic and acidic residues" evidence="4">
    <location>
        <begin position="203"/>
        <end position="212"/>
    </location>
</feature>
<dbReference type="PROSITE" id="PS50014">
    <property type="entry name" value="BROMODOMAIN_2"/>
    <property type="match status" value="1"/>
</dbReference>
<feature type="region of interest" description="Disordered" evidence="4">
    <location>
        <begin position="54"/>
        <end position="212"/>
    </location>
</feature>
<dbReference type="Proteomes" id="UP000266721">
    <property type="component" value="Unassembled WGS sequence"/>
</dbReference>
<feature type="compositionally biased region" description="Basic residues" evidence="4">
    <location>
        <begin position="311"/>
        <end position="329"/>
    </location>
</feature>
<dbReference type="SUPFAM" id="SSF47370">
    <property type="entry name" value="Bromodomain"/>
    <property type="match status" value="1"/>
</dbReference>
<feature type="non-terminal residue" evidence="6">
    <location>
        <position position="1"/>
    </location>
</feature>
<dbReference type="InterPro" id="IPR001487">
    <property type="entry name" value="Bromodomain"/>
</dbReference>
<dbReference type="InterPro" id="IPR036427">
    <property type="entry name" value="Bromodomain-like_sf"/>
</dbReference>
<feature type="region of interest" description="Disordered" evidence="4">
    <location>
        <begin position="246"/>
        <end position="365"/>
    </location>
</feature>
<proteinExistence type="predicted"/>
<dbReference type="PANTHER" id="PTHR15398:SF4">
    <property type="entry name" value="BROMODOMAIN-CONTAINING PROTEIN 8 ISOFORM X1"/>
    <property type="match status" value="1"/>
</dbReference>
<feature type="region of interest" description="Disordered" evidence="4">
    <location>
        <begin position="487"/>
        <end position="538"/>
    </location>
</feature>
<keyword evidence="1 2" id="KW-0103">Bromodomain</keyword>
<dbReference type="GO" id="GO:0035267">
    <property type="term" value="C:NuA4 histone acetyltransferase complex"/>
    <property type="evidence" value="ECO:0007669"/>
    <property type="project" value="TreeGrafter"/>
</dbReference>
<dbReference type="Pfam" id="PF00439">
    <property type="entry name" value="Bromodomain"/>
    <property type="match status" value="1"/>
</dbReference>
<organism evidence="6 7">
    <name type="scientific">Mytilus galloprovincialis</name>
    <name type="common">Mediterranean mussel</name>
    <dbReference type="NCBI Taxonomy" id="29158"/>
    <lineage>
        <taxon>Eukaryota</taxon>
        <taxon>Metazoa</taxon>
        <taxon>Spiralia</taxon>
        <taxon>Lophotrochozoa</taxon>
        <taxon>Mollusca</taxon>
        <taxon>Bivalvia</taxon>
        <taxon>Autobranchia</taxon>
        <taxon>Pteriomorphia</taxon>
        <taxon>Mytilida</taxon>
        <taxon>Mytiloidea</taxon>
        <taxon>Mytilidae</taxon>
        <taxon>Mytilinae</taxon>
        <taxon>Mytilus</taxon>
    </lineage>
</organism>
<dbReference type="Gene3D" id="1.20.920.10">
    <property type="entry name" value="Bromodomain-like"/>
    <property type="match status" value="1"/>
</dbReference>
<dbReference type="SMART" id="SM00297">
    <property type="entry name" value="BROMO"/>
    <property type="match status" value="1"/>
</dbReference>
<feature type="compositionally biased region" description="Low complexity" evidence="4">
    <location>
        <begin position="171"/>
        <end position="193"/>
    </location>
</feature>
<evidence type="ECO:0000256" key="3">
    <source>
        <dbReference type="SAM" id="Coils"/>
    </source>
</evidence>
<feature type="compositionally biased region" description="Basic and acidic residues" evidence="4">
    <location>
        <begin position="498"/>
        <end position="527"/>
    </location>
</feature>
<feature type="compositionally biased region" description="Basic and acidic residues" evidence="4">
    <location>
        <begin position="330"/>
        <end position="343"/>
    </location>
</feature>
<dbReference type="PANTHER" id="PTHR15398">
    <property type="entry name" value="BROMODOMAIN-CONTAINING PROTEIN 8"/>
    <property type="match status" value="1"/>
</dbReference>
<sequence>LAVDRAEELKKHVVEYQQRYKKLKRDLESIKTGQWDDTLPEIWEQIQKEKIAKEEALIEKKPETTEDEDKPKSEEIEVNSEESNQEPVIELTEIPPPIKVEVEETSVPINKPLTLDIKRLSADDKPKPTPPTSPLLSTLLQSSKSSFGDLQQLKQEVESKDQQQTPKTLAGSTKQSESTTSTSGETTDKTSTTAQVKRPQRPSTEKAEIDPEIVVKIEPIEQIQDVQVNVEIVTEEVKQEVEKEVVVESQKEAPEVEKLDVKEEDDDSQVSIDAGNATFVSVDEEISIREEPMSPASSESSKISEADVRFLNKRGARKSSSRRSSARNKKSIDISEEDKKEDLSSQLTDGETSDDDGNESDDTAIGSASIANTSVTATFSESIPNSPLSHCSDTEDDKAHKNWKKSIMLVWRMAANHKPLDLTTIKKNVEAGITRTTPEFQRDMMLMFTNAIMYNSCNHNVHKMAVEMYDDVMTHIEQYVSAQLMLQSSESKSLRPSRRTESSDKSDKEDDSKRRRTFSESHQEGGKSKKRKTRGDDT</sequence>
<feature type="compositionally biased region" description="Basic and acidic residues" evidence="4">
    <location>
        <begin position="246"/>
        <end position="261"/>
    </location>
</feature>
<comment type="caution">
    <text evidence="6">The sequence shown here is derived from an EMBL/GenBank/DDBJ whole genome shotgun (WGS) entry which is preliminary data.</text>
</comment>
<keyword evidence="3" id="KW-0175">Coiled coil</keyword>
<name>A0A3L5TUY7_MYTGA</name>
<evidence type="ECO:0000313" key="7">
    <source>
        <dbReference type="Proteomes" id="UP000266721"/>
    </source>
</evidence>
<evidence type="ECO:0000256" key="2">
    <source>
        <dbReference type="PROSITE-ProRule" id="PRU00035"/>
    </source>
</evidence>
<evidence type="ECO:0000256" key="4">
    <source>
        <dbReference type="SAM" id="MobiDB-lite"/>
    </source>
</evidence>